<feature type="compositionally biased region" description="Basic and acidic residues" evidence="1">
    <location>
        <begin position="83"/>
        <end position="99"/>
    </location>
</feature>
<reference evidence="2" key="1">
    <citation type="journal article" date="2021" name="bioRxiv">
        <title>Whole Genome Assembly and Annotation of Northern Wild Rice, Zizania palustris L., Supports a Whole Genome Duplication in the Zizania Genus.</title>
        <authorList>
            <person name="Haas M."/>
            <person name="Kono T."/>
            <person name="Macchietto M."/>
            <person name="Millas R."/>
            <person name="McGilp L."/>
            <person name="Shao M."/>
            <person name="Duquette J."/>
            <person name="Hirsch C.N."/>
            <person name="Kimball J."/>
        </authorList>
    </citation>
    <scope>NUCLEOTIDE SEQUENCE</scope>
    <source>
        <tissue evidence="2">Fresh leaf tissue</tissue>
    </source>
</reference>
<name>A0A8J5VHL6_ZIZPA</name>
<comment type="caution">
    <text evidence="2">The sequence shown here is derived from an EMBL/GenBank/DDBJ whole genome shotgun (WGS) entry which is preliminary data.</text>
</comment>
<keyword evidence="3" id="KW-1185">Reference proteome</keyword>
<dbReference type="Proteomes" id="UP000729402">
    <property type="component" value="Unassembled WGS sequence"/>
</dbReference>
<evidence type="ECO:0000313" key="3">
    <source>
        <dbReference type="Proteomes" id="UP000729402"/>
    </source>
</evidence>
<accession>A0A8J5VHL6</accession>
<dbReference type="EMBL" id="JAAALK010000283">
    <property type="protein sequence ID" value="KAG8071072.1"/>
    <property type="molecule type" value="Genomic_DNA"/>
</dbReference>
<evidence type="ECO:0000256" key="1">
    <source>
        <dbReference type="SAM" id="MobiDB-lite"/>
    </source>
</evidence>
<reference evidence="2" key="2">
    <citation type="submission" date="2021-02" db="EMBL/GenBank/DDBJ databases">
        <authorList>
            <person name="Kimball J.A."/>
            <person name="Haas M.W."/>
            <person name="Macchietto M."/>
            <person name="Kono T."/>
            <person name="Duquette J."/>
            <person name="Shao M."/>
        </authorList>
    </citation>
    <scope>NUCLEOTIDE SEQUENCE</scope>
    <source>
        <tissue evidence="2">Fresh leaf tissue</tissue>
    </source>
</reference>
<dbReference type="AlphaFoldDB" id="A0A8J5VHL6"/>
<feature type="region of interest" description="Disordered" evidence="1">
    <location>
        <begin position="72"/>
        <end position="99"/>
    </location>
</feature>
<sequence>MLTLKVNACVSVITLRHDRKFWILNRLLPSFVALYNHPDRERESFRAILIQRERERERAACFDLILIVGSSWPDQLNRGSNFPEKRSNQQAKSEKRGEL</sequence>
<gene>
    <name evidence="2" type="ORF">GUJ93_ZPchr0006g45739</name>
</gene>
<proteinExistence type="predicted"/>
<organism evidence="2 3">
    <name type="scientific">Zizania palustris</name>
    <name type="common">Northern wild rice</name>
    <dbReference type="NCBI Taxonomy" id="103762"/>
    <lineage>
        <taxon>Eukaryota</taxon>
        <taxon>Viridiplantae</taxon>
        <taxon>Streptophyta</taxon>
        <taxon>Embryophyta</taxon>
        <taxon>Tracheophyta</taxon>
        <taxon>Spermatophyta</taxon>
        <taxon>Magnoliopsida</taxon>
        <taxon>Liliopsida</taxon>
        <taxon>Poales</taxon>
        <taxon>Poaceae</taxon>
        <taxon>BOP clade</taxon>
        <taxon>Oryzoideae</taxon>
        <taxon>Oryzeae</taxon>
        <taxon>Zizaniinae</taxon>
        <taxon>Zizania</taxon>
    </lineage>
</organism>
<protein>
    <submittedName>
        <fullName evidence="2">Uncharacterized protein</fullName>
    </submittedName>
</protein>
<evidence type="ECO:0000313" key="2">
    <source>
        <dbReference type="EMBL" id="KAG8071072.1"/>
    </source>
</evidence>